<evidence type="ECO:0000259" key="1">
    <source>
        <dbReference type="Pfam" id="PF04101"/>
    </source>
</evidence>
<reference evidence="2" key="1">
    <citation type="submission" date="2020-07" db="EMBL/GenBank/DDBJ databases">
        <authorList>
            <person name="Pettersson B.M.F."/>
            <person name="Behra P.R.K."/>
            <person name="Ramesh M."/>
            <person name="Das S."/>
            <person name="Dasgupta S."/>
            <person name="Kirsebom L.A."/>
        </authorList>
    </citation>
    <scope>NUCLEOTIDE SEQUENCE</scope>
    <source>
        <strain evidence="2">DSM 45406</strain>
    </source>
</reference>
<keyword evidence="4" id="KW-1185">Reference proteome</keyword>
<dbReference type="EMBL" id="CP092427">
    <property type="protein sequence ID" value="ULP37429.1"/>
    <property type="molecule type" value="Genomic_DNA"/>
</dbReference>
<dbReference type="RefSeq" id="WP_043404806.1">
    <property type="nucleotide sequence ID" value="NZ_CP092427.2"/>
</dbReference>
<evidence type="ECO:0000313" key="2">
    <source>
        <dbReference type="EMBL" id="MCV7072229.1"/>
    </source>
</evidence>
<dbReference type="AlphaFoldDB" id="A0A9X2YEX8"/>
<dbReference type="SUPFAM" id="SSF53756">
    <property type="entry name" value="UDP-Glycosyltransferase/glycogen phosphorylase"/>
    <property type="match status" value="1"/>
</dbReference>
<evidence type="ECO:0000313" key="4">
    <source>
        <dbReference type="Proteomes" id="UP001055159"/>
    </source>
</evidence>
<reference evidence="2" key="2">
    <citation type="journal article" date="2022" name="BMC Genomics">
        <title>Comparative genome analysis of mycobacteria focusing on tRNA and non-coding RNA.</title>
        <authorList>
            <person name="Behra P.R.K."/>
            <person name="Pettersson B.M.F."/>
            <person name="Ramesh M."/>
            <person name="Das S."/>
            <person name="Dasgupta S."/>
            <person name="Kirsebom L.A."/>
        </authorList>
    </citation>
    <scope>NUCLEOTIDE SEQUENCE</scope>
    <source>
        <strain evidence="2">DSM 45406</strain>
    </source>
</reference>
<gene>
    <name evidence="2" type="ORF">H7H73_19470</name>
    <name evidence="3" type="ORF">MJO55_03020</name>
</gene>
<sequence length="326" mass="35180">MIGYYVHHHGRGHAARARSICARLEEPVTFFSSLPRPASTRARDTWVQLPLDVPADHEEPIDAQCHGRMHWAPVHVPGLAQRAADLLRVAVDAGLRRLVVDVSVEVATLARVAGIPVTVMAMPGERTDAPHRLAYDLADQIVAPWSAEVYRPAWLRDHLDRTHFVGSISQFEDRPQQRGAVTSDRLGVLLGGAGGDDLPGDALEQLRGALPQYRWMSLSAASWVDDPWPVLCSADVVVTHAGQNAIADVALTGAAVIVIPHRRPFDEQCATADALATAGLTVAVDGWPSPDRWPGLLADTLALDRSQWSRLQVRGAAARAAAVIAA</sequence>
<dbReference type="Pfam" id="PF04101">
    <property type="entry name" value="Glyco_tran_28_C"/>
    <property type="match status" value="1"/>
</dbReference>
<protein>
    <recommendedName>
        <fullName evidence="1">Glycosyl transferase family 28 C-terminal domain-containing protein</fullName>
    </recommendedName>
</protein>
<accession>A0A9X2YEX8</accession>
<organism evidence="2 5">
    <name type="scientific">Mycolicibacterium rufum</name>
    <dbReference type="NCBI Taxonomy" id="318424"/>
    <lineage>
        <taxon>Bacteria</taxon>
        <taxon>Bacillati</taxon>
        <taxon>Actinomycetota</taxon>
        <taxon>Actinomycetes</taxon>
        <taxon>Mycobacteriales</taxon>
        <taxon>Mycobacteriaceae</taxon>
        <taxon>Mycolicibacterium</taxon>
    </lineage>
</organism>
<dbReference type="Gene3D" id="3.40.50.2000">
    <property type="entry name" value="Glycogen Phosphorylase B"/>
    <property type="match status" value="1"/>
</dbReference>
<evidence type="ECO:0000313" key="5">
    <source>
        <dbReference type="Proteomes" id="UP001140272"/>
    </source>
</evidence>
<dbReference type="Proteomes" id="UP001055159">
    <property type="component" value="Chromosome"/>
</dbReference>
<dbReference type="EMBL" id="JACKRN010000670">
    <property type="protein sequence ID" value="MCV7072229.1"/>
    <property type="molecule type" value="Genomic_DNA"/>
</dbReference>
<evidence type="ECO:0000313" key="3">
    <source>
        <dbReference type="EMBL" id="ULP37429.1"/>
    </source>
</evidence>
<dbReference type="InterPro" id="IPR007235">
    <property type="entry name" value="Glyco_trans_28_C"/>
</dbReference>
<name>A0A9X2YEX8_9MYCO</name>
<feature type="domain" description="Glycosyl transferase family 28 C-terminal" evidence="1">
    <location>
        <begin position="229"/>
        <end position="283"/>
    </location>
</feature>
<dbReference type="GO" id="GO:0016758">
    <property type="term" value="F:hexosyltransferase activity"/>
    <property type="evidence" value="ECO:0007669"/>
    <property type="project" value="InterPro"/>
</dbReference>
<proteinExistence type="predicted"/>
<reference evidence="3" key="3">
    <citation type="submission" date="2022-08" db="EMBL/GenBank/DDBJ databases">
        <title>Whole genome sequencing of non-tuberculosis mycobacteria type-strains.</title>
        <authorList>
            <person name="Igarashi Y."/>
            <person name="Osugi A."/>
            <person name="Mitarai S."/>
        </authorList>
    </citation>
    <scope>NUCLEOTIDE SEQUENCE</scope>
    <source>
        <strain evidence="3">JCM 16372</strain>
    </source>
</reference>
<dbReference type="Proteomes" id="UP001140272">
    <property type="component" value="Unassembled WGS sequence"/>
</dbReference>